<dbReference type="STRING" id="869279.SE15_11585"/>
<dbReference type="Proteomes" id="UP000050544">
    <property type="component" value="Unassembled WGS sequence"/>
</dbReference>
<name>A0A0P6XUH5_9CHLR</name>
<evidence type="ECO:0008006" key="3">
    <source>
        <dbReference type="Google" id="ProtNLM"/>
    </source>
</evidence>
<dbReference type="OrthoDB" id="163953at2"/>
<keyword evidence="2" id="KW-1185">Reference proteome</keyword>
<evidence type="ECO:0000313" key="1">
    <source>
        <dbReference type="EMBL" id="KPL82710.1"/>
    </source>
</evidence>
<organism evidence="1 2">
    <name type="scientific">Thermanaerothrix daxensis</name>
    <dbReference type="NCBI Taxonomy" id="869279"/>
    <lineage>
        <taxon>Bacteria</taxon>
        <taxon>Bacillati</taxon>
        <taxon>Chloroflexota</taxon>
        <taxon>Anaerolineae</taxon>
        <taxon>Anaerolineales</taxon>
        <taxon>Anaerolineaceae</taxon>
        <taxon>Thermanaerothrix</taxon>
    </lineage>
</organism>
<dbReference type="AlphaFoldDB" id="A0A0P6XUH5"/>
<dbReference type="PANTHER" id="PTHR39638">
    <property type="entry name" value="YCF35"/>
    <property type="match status" value="1"/>
</dbReference>
<sequence length="125" mass="14525">MSHISRLKTRFVEKRYLLEALRDLGYEPEEGDLEIHSVRGKRTAVEIRIQPPLSYPIGFRKVKGAYEIVADWFGVMGVRPREFKQQLAQRYAYHAARDQLEAQGFTLVEETNEAGQIHLLLRRIG</sequence>
<comment type="caution">
    <text evidence="1">The sequence shown here is derived from an EMBL/GenBank/DDBJ whole genome shotgun (WGS) entry which is preliminary data.</text>
</comment>
<protein>
    <recommendedName>
        <fullName evidence="3">DUF1257 domain-containing protein</fullName>
    </recommendedName>
</protein>
<dbReference type="EMBL" id="LGKO01000005">
    <property type="protein sequence ID" value="KPL82710.1"/>
    <property type="molecule type" value="Genomic_DNA"/>
</dbReference>
<dbReference type="InterPro" id="IPR009666">
    <property type="entry name" value="Uncharacterised_Ycf35"/>
</dbReference>
<accession>A0A0P6XUH5</accession>
<dbReference type="Pfam" id="PF06868">
    <property type="entry name" value="DUF1257"/>
    <property type="match status" value="1"/>
</dbReference>
<gene>
    <name evidence="1" type="ORF">SE15_11585</name>
</gene>
<evidence type="ECO:0000313" key="2">
    <source>
        <dbReference type="Proteomes" id="UP000050544"/>
    </source>
</evidence>
<dbReference type="PANTHER" id="PTHR39638:SF2">
    <property type="entry name" value="YCF35"/>
    <property type="match status" value="1"/>
</dbReference>
<dbReference type="RefSeq" id="WP_054522251.1">
    <property type="nucleotide sequence ID" value="NZ_LGKO01000005.1"/>
</dbReference>
<proteinExistence type="predicted"/>
<reference evidence="1 2" key="1">
    <citation type="submission" date="2015-07" db="EMBL/GenBank/DDBJ databases">
        <title>Whole genome sequence of Thermanaerothrix daxensis DSM 23592.</title>
        <authorList>
            <person name="Hemp J."/>
            <person name="Ward L.M."/>
            <person name="Pace L.A."/>
            <person name="Fischer W.W."/>
        </authorList>
    </citation>
    <scope>NUCLEOTIDE SEQUENCE [LARGE SCALE GENOMIC DNA]</scope>
    <source>
        <strain evidence="1 2">GNS-1</strain>
    </source>
</reference>